<accession>A0A6J5THP2</accession>
<dbReference type="EMBL" id="CAEKDK010000005">
    <property type="protein sequence ID" value="CAB4280612.1"/>
    <property type="molecule type" value="Genomic_DNA"/>
</dbReference>
<evidence type="ECO:0000256" key="1">
    <source>
        <dbReference type="SAM" id="MobiDB-lite"/>
    </source>
</evidence>
<organism evidence="2 9">
    <name type="scientific">Prunus armeniaca</name>
    <name type="common">Apricot</name>
    <name type="synonym">Armeniaca vulgaris</name>
    <dbReference type="NCBI Taxonomy" id="36596"/>
    <lineage>
        <taxon>Eukaryota</taxon>
        <taxon>Viridiplantae</taxon>
        <taxon>Streptophyta</taxon>
        <taxon>Embryophyta</taxon>
        <taxon>Tracheophyta</taxon>
        <taxon>Spermatophyta</taxon>
        <taxon>Magnoliopsida</taxon>
        <taxon>eudicotyledons</taxon>
        <taxon>Gunneridae</taxon>
        <taxon>Pentapetalae</taxon>
        <taxon>rosids</taxon>
        <taxon>fabids</taxon>
        <taxon>Rosales</taxon>
        <taxon>Rosaceae</taxon>
        <taxon>Amygdaloideae</taxon>
        <taxon>Amygdaleae</taxon>
        <taxon>Prunus</taxon>
    </lineage>
</organism>
<evidence type="ECO:0000313" key="5">
    <source>
        <dbReference type="EMBL" id="CAB4289969.1"/>
    </source>
</evidence>
<evidence type="ECO:0000313" key="2">
    <source>
        <dbReference type="EMBL" id="CAB4263354.1"/>
    </source>
</evidence>
<reference evidence="10" key="1">
    <citation type="journal article" date="2020" name="Genome Biol.">
        <title>Gamete binning: chromosome-level and haplotype-resolved genome assembly enabled by high-throughput single-cell sequencing of gamete genomes.</title>
        <authorList>
            <person name="Campoy J.A."/>
            <person name="Sun H."/>
            <person name="Goel M."/>
            <person name="Jiao W.-B."/>
            <person name="Folz-Donahue K."/>
            <person name="Wang N."/>
            <person name="Rubio M."/>
            <person name="Liu C."/>
            <person name="Kukat C."/>
            <person name="Ruiz D."/>
            <person name="Huettel B."/>
            <person name="Schneeberger K."/>
        </authorList>
    </citation>
    <scope>NUCLEOTIDE SEQUENCE [LARGE SCALE GENOMIC DNA]</scope>
    <source>
        <strain evidence="10">cv. Rojo Pasion</strain>
    </source>
</reference>
<dbReference type="AlphaFoldDB" id="A0A6J5THP2"/>
<evidence type="ECO:0000313" key="7">
    <source>
        <dbReference type="EMBL" id="CAB4311019.1"/>
    </source>
</evidence>
<protein>
    <submittedName>
        <fullName evidence="2">Uncharacterized protein</fullName>
    </submittedName>
</protein>
<name>A0A6J5THP2_PRUAR</name>
<dbReference type="EMBL" id="CAEKKB010000005">
    <property type="protein sequence ID" value="CAB4311019.1"/>
    <property type="molecule type" value="Genomic_DNA"/>
</dbReference>
<evidence type="ECO:0000313" key="9">
    <source>
        <dbReference type="Proteomes" id="UP000507222"/>
    </source>
</evidence>
<feature type="compositionally biased region" description="Polar residues" evidence="1">
    <location>
        <begin position="34"/>
        <end position="43"/>
    </location>
</feature>
<evidence type="ECO:0000313" key="8">
    <source>
        <dbReference type="EMBL" id="CAB4320333.1"/>
    </source>
</evidence>
<feature type="region of interest" description="Disordered" evidence="1">
    <location>
        <begin position="26"/>
        <end position="51"/>
    </location>
</feature>
<dbReference type="EMBL" id="CAEKKB010000001">
    <property type="protein sequence ID" value="CAB4293885.1"/>
    <property type="molecule type" value="Genomic_DNA"/>
</dbReference>
<proteinExistence type="predicted"/>
<dbReference type="Proteomes" id="UP000507245">
    <property type="component" value="Unassembled WGS sequence"/>
</dbReference>
<dbReference type="EMBL" id="CAEKKB010000008">
    <property type="protein sequence ID" value="CAB4320333.1"/>
    <property type="molecule type" value="Genomic_DNA"/>
</dbReference>
<evidence type="ECO:0000313" key="3">
    <source>
        <dbReference type="EMBL" id="CAB4263377.1"/>
    </source>
</evidence>
<dbReference type="EMBL" id="CAEKDK010000001">
    <property type="protein sequence ID" value="CAB4263354.1"/>
    <property type="molecule type" value="Genomic_DNA"/>
</dbReference>
<evidence type="ECO:0000313" key="6">
    <source>
        <dbReference type="EMBL" id="CAB4293885.1"/>
    </source>
</evidence>
<sequence>MDMDSFLNKGIKHEPSPTALAYRARRKKPPTDFAFSQSDSIPPSSKWGLGGTPRFTSSNAYNHLRSKPGFSKEMLALTAVPPVPRVEQKVG</sequence>
<keyword evidence="10" id="KW-1185">Reference proteome</keyword>
<evidence type="ECO:0000313" key="4">
    <source>
        <dbReference type="EMBL" id="CAB4280612.1"/>
    </source>
</evidence>
<gene>
    <name evidence="4" type="ORF">CURHAP_LOCUS33507</name>
    <name evidence="2" type="ORF">CURHAP_LOCUS3502</name>
    <name evidence="3" type="ORF">CURHAP_LOCUS3525</name>
    <name evidence="5" type="ORF">CURHAP_LOCUS49740</name>
    <name evidence="7" type="ORF">ORAREDHAP_LOCUS33040</name>
    <name evidence="6" type="ORF">ORAREDHAP_LOCUS3305</name>
    <name evidence="8" type="ORF">ORAREDHAP_LOCUS49059</name>
</gene>
<reference evidence="2 9" key="2">
    <citation type="submission" date="2020-05" db="EMBL/GenBank/DDBJ databases">
        <authorList>
            <person name="Campoy J."/>
            <person name="Schneeberger K."/>
            <person name="Spophaly S."/>
        </authorList>
    </citation>
    <scope>NUCLEOTIDE SEQUENCE [LARGE SCALE GENOMIC DNA]</scope>
    <source>
        <strain evidence="2">PruArmRojPasFocal</strain>
    </source>
</reference>
<dbReference type="EMBL" id="CAEKDK010000001">
    <property type="protein sequence ID" value="CAB4263377.1"/>
    <property type="molecule type" value="Genomic_DNA"/>
</dbReference>
<dbReference type="EMBL" id="CAEKDK010000008">
    <property type="protein sequence ID" value="CAB4289969.1"/>
    <property type="molecule type" value="Genomic_DNA"/>
</dbReference>
<dbReference type="Proteomes" id="UP000507222">
    <property type="component" value="Unassembled WGS sequence"/>
</dbReference>
<evidence type="ECO:0000313" key="10">
    <source>
        <dbReference type="Proteomes" id="UP000507245"/>
    </source>
</evidence>